<dbReference type="PANTHER" id="PTHR40660">
    <property type="entry name" value="5'-PHOSPHATE OXIDASE PUTATIVE DOMAIN-CONTAINING PROTEIN-RELATED"/>
    <property type="match status" value="1"/>
</dbReference>
<sequence>MISEIPEDLQPCLQGIVPSIMVTCSKEGIPNATIVSQVYQVDATHLAISNQFFGKTHKNVTENKHAIIQVLNPEDLEPWLLDIYYQRTETEGELFEAMEMQLEAIASMSGMSDVFKLKAADIFEIRSVRKFTEAKES</sequence>
<dbReference type="EMBL" id="AOHC02000050">
    <property type="protein sequence ID" value="EMY76403.1"/>
    <property type="molecule type" value="Genomic_DNA"/>
</dbReference>
<dbReference type="Pfam" id="PF01243">
    <property type="entry name" value="PNPOx_N"/>
    <property type="match status" value="1"/>
</dbReference>
<accession>N1WKQ5</accession>
<dbReference type="AlphaFoldDB" id="N1WKQ5"/>
<evidence type="ECO:0000313" key="3">
    <source>
        <dbReference type="Proteomes" id="UP000012313"/>
    </source>
</evidence>
<keyword evidence="3" id="KW-1185">Reference proteome</keyword>
<dbReference type="PANTHER" id="PTHR40660:SF1">
    <property type="entry name" value="5'-PHOSPHATE OXIDASE PUTATIVE DOMAIN-CONTAINING PROTEIN-RELATED"/>
    <property type="match status" value="1"/>
</dbReference>
<protein>
    <submittedName>
        <fullName evidence="2">Pyridoxamine 5'-phosphate oxidase family protein</fullName>
    </submittedName>
</protein>
<dbReference type="InterPro" id="IPR012349">
    <property type="entry name" value="Split_barrel_FMN-bd"/>
</dbReference>
<dbReference type="RefSeq" id="WP_003008392.1">
    <property type="nucleotide sequence ID" value="NZ_AOHC02000050.1"/>
</dbReference>
<dbReference type="OrthoDB" id="329702at2"/>
<feature type="domain" description="Pyridoxamine 5'-phosphate oxidase N-terminal" evidence="1">
    <location>
        <begin position="6"/>
        <end position="123"/>
    </location>
</feature>
<dbReference type="STRING" id="1218598.LEP1GSC060_0261"/>
<name>N1WKQ5_9LEPT</name>
<organism evidence="2 3">
    <name type="scientific">Leptospira weilii serovar Ranarum str. ICFT</name>
    <dbReference type="NCBI Taxonomy" id="1218598"/>
    <lineage>
        <taxon>Bacteria</taxon>
        <taxon>Pseudomonadati</taxon>
        <taxon>Spirochaetota</taxon>
        <taxon>Spirochaetia</taxon>
        <taxon>Leptospirales</taxon>
        <taxon>Leptospiraceae</taxon>
        <taxon>Leptospira</taxon>
    </lineage>
</organism>
<evidence type="ECO:0000313" key="2">
    <source>
        <dbReference type="EMBL" id="EMY76403.1"/>
    </source>
</evidence>
<dbReference type="Gene3D" id="2.30.110.10">
    <property type="entry name" value="Electron Transport, Fmn-binding Protein, Chain A"/>
    <property type="match status" value="1"/>
</dbReference>
<proteinExistence type="predicted"/>
<dbReference type="Proteomes" id="UP000012313">
    <property type="component" value="Unassembled WGS sequence"/>
</dbReference>
<gene>
    <name evidence="2" type="ORF">LEP1GSC060_0261</name>
</gene>
<comment type="caution">
    <text evidence="2">The sequence shown here is derived from an EMBL/GenBank/DDBJ whole genome shotgun (WGS) entry which is preliminary data.</text>
</comment>
<dbReference type="InterPro" id="IPR011576">
    <property type="entry name" value="Pyridox_Oxase_N"/>
</dbReference>
<dbReference type="SUPFAM" id="SSF50475">
    <property type="entry name" value="FMN-binding split barrel"/>
    <property type="match status" value="1"/>
</dbReference>
<reference evidence="2" key="1">
    <citation type="submission" date="2013-03" db="EMBL/GenBank/DDBJ databases">
        <authorList>
            <person name="Harkins D.M."/>
            <person name="Durkin A.S."/>
            <person name="Brinkac L.M."/>
            <person name="Haft D.H."/>
            <person name="Selengut J.D."/>
            <person name="Sanka R."/>
            <person name="DePew J."/>
            <person name="Purushe J."/>
            <person name="Hartskeerl R.A."/>
            <person name="Ahmed A."/>
            <person name="van der Linden H."/>
            <person name="Goris M.G.A."/>
            <person name="Vinetz J.M."/>
            <person name="Sutton G.G."/>
            <person name="Nierman W.C."/>
            <person name="Fouts D.E."/>
        </authorList>
    </citation>
    <scope>NUCLEOTIDE SEQUENCE [LARGE SCALE GENOMIC DNA]</scope>
    <source>
        <strain evidence="2">ICFT</strain>
    </source>
</reference>
<evidence type="ECO:0000259" key="1">
    <source>
        <dbReference type="Pfam" id="PF01243"/>
    </source>
</evidence>